<dbReference type="AlphaFoldDB" id="A0A951UPH6"/>
<organism evidence="1 2">
    <name type="scientific">Drouetiella hepatica Uher 2000/2452</name>
    <dbReference type="NCBI Taxonomy" id="904376"/>
    <lineage>
        <taxon>Bacteria</taxon>
        <taxon>Bacillati</taxon>
        <taxon>Cyanobacteriota</taxon>
        <taxon>Cyanophyceae</taxon>
        <taxon>Oculatellales</taxon>
        <taxon>Oculatellaceae</taxon>
        <taxon>Drouetiella</taxon>
    </lineage>
</organism>
<protein>
    <submittedName>
        <fullName evidence="1">Uncharacterized protein</fullName>
    </submittedName>
</protein>
<reference evidence="1" key="2">
    <citation type="journal article" date="2022" name="Microbiol. Resour. Announc.">
        <title>Metagenome Sequencing to Explore Phylogenomics of Terrestrial Cyanobacteria.</title>
        <authorList>
            <person name="Ward R.D."/>
            <person name="Stajich J.E."/>
            <person name="Johansen J.R."/>
            <person name="Huntemann M."/>
            <person name="Clum A."/>
            <person name="Foster B."/>
            <person name="Foster B."/>
            <person name="Roux S."/>
            <person name="Palaniappan K."/>
            <person name="Varghese N."/>
            <person name="Mukherjee S."/>
            <person name="Reddy T.B.K."/>
            <person name="Daum C."/>
            <person name="Copeland A."/>
            <person name="Chen I.A."/>
            <person name="Ivanova N.N."/>
            <person name="Kyrpides N.C."/>
            <person name="Shapiro N."/>
            <person name="Eloe-Fadrosh E.A."/>
            <person name="Pietrasiak N."/>
        </authorList>
    </citation>
    <scope>NUCLEOTIDE SEQUENCE</scope>
    <source>
        <strain evidence="1">UHER 2000/2452</strain>
    </source>
</reference>
<gene>
    <name evidence="1" type="ORF">KME15_19315</name>
</gene>
<dbReference type="EMBL" id="JAHHHD010000026">
    <property type="protein sequence ID" value="MBW4660829.1"/>
    <property type="molecule type" value="Genomic_DNA"/>
</dbReference>
<evidence type="ECO:0000313" key="2">
    <source>
        <dbReference type="Proteomes" id="UP000757435"/>
    </source>
</evidence>
<accession>A0A951UPH6</accession>
<dbReference type="Proteomes" id="UP000757435">
    <property type="component" value="Unassembled WGS sequence"/>
</dbReference>
<evidence type="ECO:0000313" key="1">
    <source>
        <dbReference type="EMBL" id="MBW4660829.1"/>
    </source>
</evidence>
<sequence length="96" mass="10327">MPILMTGAIVSCSPSAIQQNPSDFLGLSAQVLSRCKIVLPGEAIAPARVLDLCARQRFKLGTTHGSAELSQVSKSAATQRLQESQRIFQNFPDSLK</sequence>
<reference evidence="1" key="1">
    <citation type="submission" date="2021-05" db="EMBL/GenBank/DDBJ databases">
        <authorList>
            <person name="Pietrasiak N."/>
            <person name="Ward R."/>
            <person name="Stajich J.E."/>
            <person name="Kurbessoian T."/>
        </authorList>
    </citation>
    <scope>NUCLEOTIDE SEQUENCE</scope>
    <source>
        <strain evidence="1">UHER 2000/2452</strain>
    </source>
</reference>
<comment type="caution">
    <text evidence="1">The sequence shown here is derived from an EMBL/GenBank/DDBJ whole genome shotgun (WGS) entry which is preliminary data.</text>
</comment>
<name>A0A951UPH6_9CYAN</name>
<proteinExistence type="predicted"/>